<accession>A0ABR1LNB0</accession>
<dbReference type="Proteomes" id="UP001365128">
    <property type="component" value="Unassembled WGS sequence"/>
</dbReference>
<gene>
    <name evidence="1" type="ORF">IWX46DRAFT_643525</name>
</gene>
<dbReference type="EMBL" id="JBBPDW010000035">
    <property type="protein sequence ID" value="KAK7536679.1"/>
    <property type="molecule type" value="Genomic_DNA"/>
</dbReference>
<sequence length="325" mass="37027">MSDDLVSPAVQQQMQQDNLENLLLLPFYPEPESHDQTSQLLLSLPRELRDMIWEWTARGMLRRGTHRRSSNNSLSAYLFLRESENDRPRNGRHGYTPYQRFGAVATSRQLRDEFVEALHRVAAFALKSLNYRNANFLGPLRPFALLDVRSIADLILDIPLQHENFAVLDTNPEKRKLAGPFSIKYTASGRLEDAQIVLSASWLTPPPPLVFSLAGMLEARTARGFPHRHDAGFGLQFDRLLDALAWRNRLRSFDVKLVLPPEIGAAPASTIDSQTGMIAFVSSLRRLRGVKRVVVEVYGHRLFSTDEIKVEEAFRQSDEEEYEPC</sequence>
<organism evidence="1 2">
    <name type="scientific">Phyllosticta citricarpa</name>
    <dbReference type="NCBI Taxonomy" id="55181"/>
    <lineage>
        <taxon>Eukaryota</taxon>
        <taxon>Fungi</taxon>
        <taxon>Dikarya</taxon>
        <taxon>Ascomycota</taxon>
        <taxon>Pezizomycotina</taxon>
        <taxon>Dothideomycetes</taxon>
        <taxon>Dothideomycetes incertae sedis</taxon>
        <taxon>Botryosphaeriales</taxon>
        <taxon>Phyllostictaceae</taxon>
        <taxon>Phyllosticta</taxon>
    </lineage>
</organism>
<keyword evidence="2" id="KW-1185">Reference proteome</keyword>
<evidence type="ECO:0000313" key="1">
    <source>
        <dbReference type="EMBL" id="KAK7536679.1"/>
    </source>
</evidence>
<name>A0ABR1LNB0_9PEZI</name>
<comment type="caution">
    <text evidence="1">The sequence shown here is derived from an EMBL/GenBank/DDBJ whole genome shotgun (WGS) entry which is preliminary data.</text>
</comment>
<evidence type="ECO:0000313" key="2">
    <source>
        <dbReference type="Proteomes" id="UP001365128"/>
    </source>
</evidence>
<reference evidence="1 2" key="1">
    <citation type="submission" date="2024-04" db="EMBL/GenBank/DDBJ databases">
        <title>Phyllosticta paracitricarpa is synonymous to the EU quarantine fungus P. citricarpa based on phylogenomic analyses.</title>
        <authorList>
            <consortium name="Lawrence Berkeley National Laboratory"/>
            <person name="Van Ingen-Buijs V.A."/>
            <person name="Van Westerhoven A.C."/>
            <person name="Haridas S."/>
            <person name="Skiadas P."/>
            <person name="Martin F."/>
            <person name="Groenewald J.Z."/>
            <person name="Crous P.W."/>
            <person name="Seidl M.F."/>
        </authorList>
    </citation>
    <scope>NUCLEOTIDE SEQUENCE [LARGE SCALE GENOMIC DNA]</scope>
    <source>
        <strain evidence="1 2">CBS 122670</strain>
    </source>
</reference>
<proteinExistence type="predicted"/>
<protein>
    <submittedName>
        <fullName evidence="1">Uncharacterized protein</fullName>
    </submittedName>
</protein>